<gene>
    <name evidence="1" type="ORF">SASPL_154225</name>
</gene>
<protein>
    <submittedName>
        <fullName evidence="1">Uncharacterized protein</fullName>
    </submittedName>
</protein>
<reference evidence="1" key="2">
    <citation type="submission" date="2020-08" db="EMBL/GenBank/DDBJ databases">
        <title>Plant Genome Project.</title>
        <authorList>
            <person name="Zhang R.-G."/>
        </authorList>
    </citation>
    <scope>NUCLEOTIDE SEQUENCE</scope>
    <source>
        <strain evidence="1">Huo1</strain>
        <tissue evidence="1">Leaf</tissue>
    </source>
</reference>
<evidence type="ECO:0000313" key="1">
    <source>
        <dbReference type="EMBL" id="KAG6385390.1"/>
    </source>
</evidence>
<dbReference type="AlphaFoldDB" id="A0A8X8VZR4"/>
<evidence type="ECO:0000313" key="2">
    <source>
        <dbReference type="Proteomes" id="UP000298416"/>
    </source>
</evidence>
<keyword evidence="2" id="KW-1185">Reference proteome</keyword>
<accession>A0A8X8VZR4</accession>
<name>A0A8X8VZR4_SALSN</name>
<dbReference type="EMBL" id="PNBA02000022">
    <property type="protein sequence ID" value="KAG6385390.1"/>
    <property type="molecule type" value="Genomic_DNA"/>
</dbReference>
<comment type="caution">
    <text evidence="1">The sequence shown here is derived from an EMBL/GenBank/DDBJ whole genome shotgun (WGS) entry which is preliminary data.</text>
</comment>
<reference evidence="1" key="1">
    <citation type="submission" date="2018-01" db="EMBL/GenBank/DDBJ databases">
        <authorList>
            <person name="Mao J.F."/>
        </authorList>
    </citation>
    <scope>NUCLEOTIDE SEQUENCE</scope>
    <source>
        <strain evidence="1">Huo1</strain>
        <tissue evidence="1">Leaf</tissue>
    </source>
</reference>
<proteinExistence type="predicted"/>
<organism evidence="1">
    <name type="scientific">Salvia splendens</name>
    <name type="common">Scarlet sage</name>
    <dbReference type="NCBI Taxonomy" id="180675"/>
    <lineage>
        <taxon>Eukaryota</taxon>
        <taxon>Viridiplantae</taxon>
        <taxon>Streptophyta</taxon>
        <taxon>Embryophyta</taxon>
        <taxon>Tracheophyta</taxon>
        <taxon>Spermatophyta</taxon>
        <taxon>Magnoliopsida</taxon>
        <taxon>eudicotyledons</taxon>
        <taxon>Gunneridae</taxon>
        <taxon>Pentapetalae</taxon>
        <taxon>asterids</taxon>
        <taxon>lamiids</taxon>
        <taxon>Lamiales</taxon>
        <taxon>Lamiaceae</taxon>
        <taxon>Nepetoideae</taxon>
        <taxon>Mentheae</taxon>
        <taxon>Salviinae</taxon>
        <taxon>Salvia</taxon>
        <taxon>Salvia subgen. Calosphace</taxon>
        <taxon>core Calosphace</taxon>
    </lineage>
</organism>
<dbReference type="Proteomes" id="UP000298416">
    <property type="component" value="Unassembled WGS sequence"/>
</dbReference>
<sequence>MRTKSWLFWVTWKSIFGKDRAGGVGAEEMDVAPARARAQMRVSLLRTILRSKTILLEIEENKLPQTKFTKGHKQGSDSFLMEFLSNLHAETNSELEMIPARIGYKFDLGKARREVFYKLGDVDGLTLK</sequence>